<evidence type="ECO:0000256" key="2">
    <source>
        <dbReference type="ARBA" id="ARBA00023043"/>
    </source>
</evidence>
<evidence type="ECO:0000313" key="4">
    <source>
        <dbReference type="EMBL" id="CAK8162496.1"/>
    </source>
</evidence>
<sequence>MRSTFITQTFTMATDQNYVTNPVQLKFLCENGLLLYTPNAYRNTDYSVNCCAEEQQMGTTKQREWLFKHAISGNYTEVWKVLSRTKDLAQCTNDQNNNLAHFAAVSGNIELMKYLCSRDVDLMAKNKMGNTPLQIAITTGENQHLVHYLWQQLSSRKSDSEDDNDLSKLKDNNGCNILHLAAMSCSKNILRYVLNNIKKSDSETFIQLVNEQNNKGQTPLHLATRCNSAPLVDLLLGYNETCLDKQDDNGNTALHIASELKNHQIFEALELAGANSDIANQQGNKPKEPQPTNTLTNVTTIPFTYHDCCTLDFDFSLPSLMFNPFTIHI</sequence>
<dbReference type="PROSITE" id="PS50297">
    <property type="entry name" value="ANK_REP_REGION"/>
    <property type="match status" value="2"/>
</dbReference>
<dbReference type="InterPro" id="IPR002110">
    <property type="entry name" value="Ankyrin_rpt"/>
</dbReference>
<organism evidence="4 5">
    <name type="scientific">Candidatus Xenohaliotis californiensis</name>
    <dbReference type="NCBI Taxonomy" id="84677"/>
    <lineage>
        <taxon>Bacteria</taxon>
        <taxon>Pseudomonadati</taxon>
        <taxon>Pseudomonadota</taxon>
        <taxon>Alphaproteobacteria</taxon>
        <taxon>Rickettsiales</taxon>
        <taxon>Anaplasmataceae</taxon>
        <taxon>Candidatus Xenohaliotis</taxon>
    </lineage>
</organism>
<comment type="caution">
    <text evidence="4">The sequence shown here is derived from an EMBL/GenBank/DDBJ whole genome shotgun (WGS) entry which is preliminary data.</text>
</comment>
<dbReference type="RefSeq" id="WP_338363576.1">
    <property type="nucleotide sequence ID" value="NZ_CAWVOK010000009.1"/>
</dbReference>
<dbReference type="EMBL" id="CAWVOK010000009">
    <property type="protein sequence ID" value="CAK8162496.1"/>
    <property type="molecule type" value="Genomic_DNA"/>
</dbReference>
<evidence type="ECO:0000256" key="1">
    <source>
        <dbReference type="ARBA" id="ARBA00022737"/>
    </source>
</evidence>
<feature type="repeat" description="ANK" evidence="3">
    <location>
        <begin position="249"/>
        <end position="281"/>
    </location>
</feature>
<keyword evidence="2 3" id="KW-0040">ANK repeat</keyword>
<dbReference type="SMART" id="SM00248">
    <property type="entry name" value="ANK"/>
    <property type="match status" value="5"/>
</dbReference>
<dbReference type="Gene3D" id="1.25.40.20">
    <property type="entry name" value="Ankyrin repeat-containing domain"/>
    <property type="match status" value="2"/>
</dbReference>
<dbReference type="SUPFAM" id="SSF48403">
    <property type="entry name" value="Ankyrin repeat"/>
    <property type="match status" value="1"/>
</dbReference>
<dbReference type="Proteomes" id="UP001314181">
    <property type="component" value="Unassembled WGS sequence"/>
</dbReference>
<dbReference type="Pfam" id="PF12796">
    <property type="entry name" value="Ank_2"/>
    <property type="match status" value="2"/>
</dbReference>
<dbReference type="PROSITE" id="PS50088">
    <property type="entry name" value="ANK_REPEAT"/>
    <property type="match status" value="2"/>
</dbReference>
<keyword evidence="5" id="KW-1185">Reference proteome</keyword>
<keyword evidence="1" id="KW-0677">Repeat</keyword>
<name>A0ABM9N7B8_9RICK</name>
<dbReference type="PANTHER" id="PTHR24198">
    <property type="entry name" value="ANKYRIN REPEAT AND PROTEIN KINASE DOMAIN-CONTAINING PROTEIN"/>
    <property type="match status" value="1"/>
</dbReference>
<evidence type="ECO:0000313" key="5">
    <source>
        <dbReference type="Proteomes" id="UP001314181"/>
    </source>
</evidence>
<proteinExistence type="predicted"/>
<feature type="repeat" description="ANK" evidence="3">
    <location>
        <begin position="215"/>
        <end position="236"/>
    </location>
</feature>
<gene>
    <name evidence="4" type="ORF">CAXC1_180004</name>
</gene>
<reference evidence="4 5" key="1">
    <citation type="submission" date="2024-01" db="EMBL/GenBank/DDBJ databases">
        <authorList>
            <person name="Kunselman E."/>
        </authorList>
    </citation>
    <scope>NUCLEOTIDE SEQUENCE [LARGE SCALE GENOMIC DNA]</scope>
    <source>
        <strain evidence="4">2 abalone samples</strain>
    </source>
</reference>
<dbReference type="InterPro" id="IPR036770">
    <property type="entry name" value="Ankyrin_rpt-contain_sf"/>
</dbReference>
<evidence type="ECO:0000256" key="3">
    <source>
        <dbReference type="PROSITE-ProRule" id="PRU00023"/>
    </source>
</evidence>
<accession>A0ABM9N7B8</accession>
<protein>
    <submittedName>
        <fullName evidence="4">Uncharacterized protein</fullName>
    </submittedName>
</protein>
<dbReference type="PANTHER" id="PTHR24198:SF165">
    <property type="entry name" value="ANKYRIN REPEAT-CONTAINING PROTEIN-RELATED"/>
    <property type="match status" value="1"/>
</dbReference>